<dbReference type="Proteomes" id="UP000095488">
    <property type="component" value="Unassembled WGS sequence"/>
</dbReference>
<evidence type="ECO:0000259" key="15">
    <source>
        <dbReference type="PROSITE" id="PS50109"/>
    </source>
</evidence>
<evidence type="ECO:0000256" key="12">
    <source>
        <dbReference type="ARBA" id="ARBA00023012"/>
    </source>
</evidence>
<evidence type="ECO:0000256" key="8">
    <source>
        <dbReference type="ARBA" id="ARBA00022741"/>
    </source>
</evidence>
<keyword evidence="13 14" id="KW-0472">Membrane</keyword>
<evidence type="ECO:0000256" key="5">
    <source>
        <dbReference type="ARBA" id="ARBA00022553"/>
    </source>
</evidence>
<dbReference type="Pfam" id="PF00512">
    <property type="entry name" value="HisKA"/>
    <property type="match status" value="1"/>
</dbReference>
<evidence type="ECO:0000256" key="10">
    <source>
        <dbReference type="ARBA" id="ARBA00022840"/>
    </source>
</evidence>
<feature type="transmembrane region" description="Helical" evidence="14">
    <location>
        <begin position="7"/>
        <end position="33"/>
    </location>
</feature>
<evidence type="ECO:0000256" key="7">
    <source>
        <dbReference type="ARBA" id="ARBA00022692"/>
    </source>
</evidence>
<dbReference type="GO" id="GO:0004673">
    <property type="term" value="F:protein histidine kinase activity"/>
    <property type="evidence" value="ECO:0007669"/>
    <property type="project" value="UniProtKB-EC"/>
</dbReference>
<dbReference type="Pfam" id="PF00672">
    <property type="entry name" value="HAMP"/>
    <property type="match status" value="1"/>
</dbReference>
<keyword evidence="5" id="KW-0597">Phosphoprotein</keyword>
<keyword evidence="12" id="KW-0902">Two-component regulatory system</keyword>
<dbReference type="PROSITE" id="PS50109">
    <property type="entry name" value="HIS_KIN"/>
    <property type="match status" value="1"/>
</dbReference>
<proteinExistence type="predicted"/>
<dbReference type="InterPro" id="IPR004358">
    <property type="entry name" value="Sig_transdc_His_kin-like_C"/>
</dbReference>
<keyword evidence="4" id="KW-1003">Cell membrane</keyword>
<keyword evidence="6 17" id="KW-0808">Transferase</keyword>
<feature type="transmembrane region" description="Helical" evidence="14">
    <location>
        <begin position="168"/>
        <end position="187"/>
    </location>
</feature>
<dbReference type="InterPro" id="IPR050398">
    <property type="entry name" value="HssS/ArlS-like"/>
</dbReference>
<keyword evidence="8" id="KW-0547">Nucleotide-binding</keyword>
<keyword evidence="10" id="KW-0067">ATP-binding</keyword>
<dbReference type="Gene3D" id="6.10.340.10">
    <property type="match status" value="1"/>
</dbReference>
<name>A0ABM9UPX6_SARVE</name>
<evidence type="ECO:0000313" key="17">
    <source>
        <dbReference type="EMBL" id="CUN85640.1"/>
    </source>
</evidence>
<dbReference type="InterPro" id="IPR036890">
    <property type="entry name" value="HATPase_C_sf"/>
</dbReference>
<organism evidence="17 18">
    <name type="scientific">Sarcina ventriculi</name>
    <name type="common">Clostridium ventriculi</name>
    <dbReference type="NCBI Taxonomy" id="1267"/>
    <lineage>
        <taxon>Bacteria</taxon>
        <taxon>Bacillati</taxon>
        <taxon>Bacillota</taxon>
        <taxon>Clostridia</taxon>
        <taxon>Eubacteriales</taxon>
        <taxon>Clostridiaceae</taxon>
        <taxon>Sarcina</taxon>
    </lineage>
</organism>
<keyword evidence="7 14" id="KW-0812">Transmembrane</keyword>
<keyword evidence="11 14" id="KW-1133">Transmembrane helix</keyword>
<dbReference type="Gene3D" id="3.30.565.10">
    <property type="entry name" value="Histidine kinase-like ATPase, C-terminal domain"/>
    <property type="match status" value="1"/>
</dbReference>
<comment type="subcellular location">
    <subcellularLocation>
        <location evidence="2">Cell membrane</location>
        <topology evidence="2">Multi-pass membrane protein</topology>
    </subcellularLocation>
</comment>
<evidence type="ECO:0000256" key="14">
    <source>
        <dbReference type="SAM" id="Phobius"/>
    </source>
</evidence>
<comment type="caution">
    <text evidence="17">The sequence shown here is derived from an EMBL/GenBank/DDBJ whole genome shotgun (WGS) entry which is preliminary data.</text>
</comment>
<sequence length="467" mass="53817">MKRKSLVFKLIATISVIILIVFFATGVILSYFVRQDYFNLEKEKLDTESNTIQEVAVKYQGSTSADRENIYTMLHLISNYLEADIMLVNSSGYIYGISNDKYQYLYNKRYTSFNVENLKNDNILEYKSGDKYIYCRGMYNSNDEFIGGIVYVIPQETINRPIDDMYNIIWISVVIAIIILNILFYFISKKFIIEPLESINNVAKDFSNGYFEKRVSIKNNDEIGDLAKTFNNMADSIEEAENNRREFISNISHELRSPITSIKGFITAILDGIIPKEKEKDYLNIANDEIMRLTRLVNDLLDLSAMQAGKVQFNFMKIDINKAVRITVLKMGQKALEKNIKIDINLNGKNLFVLADNDKIIQVLINLIDNAIKYCNKGGKILVSTKVKNEKVIVSVYNNGPCIKEEDLKYIWDRFYKADKSRTNKTSTGLGLPIVRNIILQHNEEIWIDNTDKGVSFSFTLKRIKDD</sequence>
<dbReference type="PROSITE" id="PS50885">
    <property type="entry name" value="HAMP"/>
    <property type="match status" value="1"/>
</dbReference>
<dbReference type="InterPro" id="IPR003661">
    <property type="entry name" value="HisK_dim/P_dom"/>
</dbReference>
<dbReference type="PRINTS" id="PR00344">
    <property type="entry name" value="BCTRLSENSOR"/>
</dbReference>
<dbReference type="SUPFAM" id="SSF158472">
    <property type="entry name" value="HAMP domain-like"/>
    <property type="match status" value="1"/>
</dbReference>
<dbReference type="InterPro" id="IPR003660">
    <property type="entry name" value="HAMP_dom"/>
</dbReference>
<evidence type="ECO:0000256" key="4">
    <source>
        <dbReference type="ARBA" id="ARBA00022475"/>
    </source>
</evidence>
<evidence type="ECO:0000256" key="2">
    <source>
        <dbReference type="ARBA" id="ARBA00004651"/>
    </source>
</evidence>
<dbReference type="EC" id="2.7.13.3" evidence="3"/>
<evidence type="ECO:0000256" key="6">
    <source>
        <dbReference type="ARBA" id="ARBA00022679"/>
    </source>
</evidence>
<comment type="catalytic activity">
    <reaction evidence="1">
        <text>ATP + protein L-histidine = ADP + protein N-phospho-L-histidine.</text>
        <dbReference type="EC" id="2.7.13.3"/>
    </reaction>
</comment>
<dbReference type="SMART" id="SM00387">
    <property type="entry name" value="HATPase_c"/>
    <property type="match status" value="1"/>
</dbReference>
<feature type="domain" description="HAMP" evidence="16">
    <location>
        <begin position="190"/>
        <end position="242"/>
    </location>
</feature>
<dbReference type="Pfam" id="PF02518">
    <property type="entry name" value="HATPase_c"/>
    <property type="match status" value="1"/>
</dbReference>
<dbReference type="CDD" id="cd00075">
    <property type="entry name" value="HATPase"/>
    <property type="match status" value="1"/>
</dbReference>
<evidence type="ECO:0000256" key="3">
    <source>
        <dbReference type="ARBA" id="ARBA00012438"/>
    </source>
</evidence>
<dbReference type="SUPFAM" id="SSF55874">
    <property type="entry name" value="ATPase domain of HSP90 chaperone/DNA topoisomerase II/histidine kinase"/>
    <property type="match status" value="1"/>
</dbReference>
<dbReference type="PANTHER" id="PTHR45528">
    <property type="entry name" value="SENSOR HISTIDINE KINASE CPXA"/>
    <property type="match status" value="1"/>
</dbReference>
<dbReference type="SMART" id="SM00388">
    <property type="entry name" value="HisKA"/>
    <property type="match status" value="1"/>
</dbReference>
<keyword evidence="9 17" id="KW-0418">Kinase</keyword>
<feature type="domain" description="Histidine kinase" evidence="15">
    <location>
        <begin position="250"/>
        <end position="465"/>
    </location>
</feature>
<evidence type="ECO:0000256" key="13">
    <source>
        <dbReference type="ARBA" id="ARBA00023136"/>
    </source>
</evidence>
<dbReference type="InterPro" id="IPR005467">
    <property type="entry name" value="His_kinase_dom"/>
</dbReference>
<evidence type="ECO:0000256" key="1">
    <source>
        <dbReference type="ARBA" id="ARBA00000085"/>
    </source>
</evidence>
<dbReference type="Gene3D" id="1.10.287.130">
    <property type="match status" value="1"/>
</dbReference>
<dbReference type="CDD" id="cd06225">
    <property type="entry name" value="HAMP"/>
    <property type="match status" value="1"/>
</dbReference>
<dbReference type="SUPFAM" id="SSF47384">
    <property type="entry name" value="Homodimeric domain of signal transducing histidine kinase"/>
    <property type="match status" value="1"/>
</dbReference>
<dbReference type="EMBL" id="CYZR01000004">
    <property type="protein sequence ID" value="CUN85640.1"/>
    <property type="molecule type" value="Genomic_DNA"/>
</dbReference>
<dbReference type="InterPro" id="IPR036097">
    <property type="entry name" value="HisK_dim/P_sf"/>
</dbReference>
<protein>
    <recommendedName>
        <fullName evidence="3">histidine kinase</fullName>
        <ecNumber evidence="3">2.7.13.3</ecNumber>
    </recommendedName>
</protein>
<evidence type="ECO:0000256" key="11">
    <source>
        <dbReference type="ARBA" id="ARBA00022989"/>
    </source>
</evidence>
<evidence type="ECO:0000259" key="16">
    <source>
        <dbReference type="PROSITE" id="PS50885"/>
    </source>
</evidence>
<dbReference type="InterPro" id="IPR003594">
    <property type="entry name" value="HATPase_dom"/>
</dbReference>
<gene>
    <name evidence="17" type="primary">yycG_1</name>
    <name evidence="17" type="ORF">ERS852473_01250</name>
</gene>
<accession>A0ABM9UPX6</accession>
<dbReference type="SMART" id="SM00304">
    <property type="entry name" value="HAMP"/>
    <property type="match status" value="1"/>
</dbReference>
<evidence type="ECO:0000256" key="9">
    <source>
        <dbReference type="ARBA" id="ARBA00022777"/>
    </source>
</evidence>
<dbReference type="CDD" id="cd00082">
    <property type="entry name" value="HisKA"/>
    <property type="match status" value="1"/>
</dbReference>
<evidence type="ECO:0000313" key="18">
    <source>
        <dbReference type="Proteomes" id="UP000095488"/>
    </source>
</evidence>
<dbReference type="RefSeq" id="WP_055258705.1">
    <property type="nucleotide sequence ID" value="NZ_CABIXL010000004.1"/>
</dbReference>
<dbReference type="PANTHER" id="PTHR45528:SF1">
    <property type="entry name" value="SENSOR HISTIDINE KINASE CPXA"/>
    <property type="match status" value="1"/>
</dbReference>
<keyword evidence="18" id="KW-1185">Reference proteome</keyword>
<reference evidence="17 18" key="1">
    <citation type="submission" date="2015-09" db="EMBL/GenBank/DDBJ databases">
        <authorList>
            <consortium name="Pathogen Informatics"/>
        </authorList>
    </citation>
    <scope>NUCLEOTIDE SEQUENCE [LARGE SCALE GENOMIC DNA]</scope>
    <source>
        <strain evidence="17 18">2789STDY5834858</strain>
    </source>
</reference>